<dbReference type="NCBIfam" id="NF001859">
    <property type="entry name" value="PRK00591.1"/>
    <property type="match status" value="1"/>
</dbReference>
<dbReference type="InterPro" id="IPR045853">
    <property type="entry name" value="Pep_chain_release_fac_I_sf"/>
</dbReference>
<feature type="region of interest" description="Disordered" evidence="8">
    <location>
        <begin position="636"/>
        <end position="747"/>
    </location>
</feature>
<evidence type="ECO:0000256" key="7">
    <source>
        <dbReference type="SAM" id="Coils"/>
    </source>
</evidence>
<keyword evidence="2" id="KW-0488">Methylation</keyword>
<dbReference type="Pfam" id="PF13847">
    <property type="entry name" value="Methyltransf_31"/>
    <property type="match status" value="1"/>
</dbReference>
<gene>
    <name evidence="10" type="ORF">SCF082_LOCUS23159</name>
    <name evidence="11" type="ORF">SCF082_LOCUS24263</name>
</gene>
<proteinExistence type="inferred from homology"/>
<dbReference type="HAMAP" id="MF_02126">
    <property type="entry name" value="RF_methyltr_PrmC"/>
    <property type="match status" value="1"/>
</dbReference>
<keyword evidence="5" id="KW-0949">S-adenosyl-L-methionine</keyword>
<dbReference type="EMBL" id="CAXAMM010016668">
    <property type="protein sequence ID" value="CAK9039568.1"/>
    <property type="molecule type" value="Genomic_DNA"/>
</dbReference>
<feature type="compositionally biased region" description="Low complexity" evidence="8">
    <location>
        <begin position="636"/>
        <end position="647"/>
    </location>
</feature>
<dbReference type="InterPro" id="IPR025714">
    <property type="entry name" value="Methyltranfer_dom"/>
</dbReference>
<dbReference type="PANTHER" id="PTHR43804:SF7">
    <property type="entry name" value="LD18447P"/>
    <property type="match status" value="1"/>
</dbReference>
<dbReference type="Gene3D" id="3.40.50.150">
    <property type="entry name" value="Vaccinia Virus protein VP39"/>
    <property type="match status" value="1"/>
</dbReference>
<dbReference type="InterPro" id="IPR000352">
    <property type="entry name" value="Pep_chain_release_fac_I"/>
</dbReference>
<evidence type="ECO:0000256" key="1">
    <source>
        <dbReference type="ARBA" id="ARBA00010835"/>
    </source>
</evidence>
<dbReference type="PANTHER" id="PTHR43804">
    <property type="entry name" value="LD18447P"/>
    <property type="match status" value="1"/>
</dbReference>
<dbReference type="InterPro" id="IPR002052">
    <property type="entry name" value="DNA_methylase_N6_adenine_CS"/>
</dbReference>
<comment type="similarity">
    <text evidence="1">Belongs to the prokaryotic/mitochondrial release factor family.</text>
</comment>
<dbReference type="Gene3D" id="1.10.8.10">
    <property type="entry name" value="DNA helicase RuvA subunit, C-terminal domain"/>
    <property type="match status" value="1"/>
</dbReference>
<evidence type="ECO:0000259" key="9">
    <source>
        <dbReference type="PROSITE" id="PS00745"/>
    </source>
</evidence>
<dbReference type="InterPro" id="IPR005139">
    <property type="entry name" value="PCRF"/>
</dbReference>
<dbReference type="Gene3D" id="3.30.160.20">
    <property type="match status" value="1"/>
</dbReference>
<dbReference type="InterPro" id="IPR019874">
    <property type="entry name" value="RF_methyltr_PrmC"/>
</dbReference>
<sequence>MSSTANADDIVRLSKEHGELKDVVEKARELSSARSQLVELEELSQSDDAEMAALAKEELAELKETTPALEHELQLMLLPKDKADDSSVILEVRAGTGGDEAAIFAGDLFRMYQRYASLNGWKVEVLSASEAEMGGYKEIQASIAGDSVFAKMKFESGVHRVQRVPETETQGRVHTSAATVAVLPEPEEVDIDINESDLRIDVFRASGPGGQSVNTTDSAVRITHIPTGVVVSQQDEKSQHKNRAKAMKVLRARLYEAERARVDAERAAERKGMVGSGDRSERIRTYNFPQSRVTDHRINLTLYKLSEVIAGDGVGELIEALITQDRADRLAAMQSDGGAARLAGVNTAQLDARVLLKFVTGYDDAALIAHSCDSLDSNKRALFFDYIARRARHEPIAYITGVREFWSLDFHVTPDVLIPRADSECLIEAVLSRRSKNRPWSILDLGAGSGCLLCALLSELPSAHGVGVDISPAALSVARDNADRLGVGDRASFVISDWAASLTGVYDIIVANPPYIPEEDREALPADVSGHEPSSALFSGREGFADYEAILWDIPQLLAPGGLFAIEAGDGQAGGSNPNRALDSNGPEVRIRGTANQIYDKYTALARDAASSGDRIKAESYLQHAEHYFRMIRSMQPAQPAQPPQAQTDGDGDQPSIAGNEEARKPRRNPEREAQADDAASGADNETAEAAPQERPKAEAPAANAEQANDEEVVEKKPKRRRTRRPAKTAENAEAASDDKKTAAAAE</sequence>
<dbReference type="NCBIfam" id="TIGR03534">
    <property type="entry name" value="RF_mod_PrmC"/>
    <property type="match status" value="1"/>
</dbReference>
<dbReference type="InterPro" id="IPR004373">
    <property type="entry name" value="RF-1"/>
</dbReference>
<dbReference type="Pfam" id="PF17827">
    <property type="entry name" value="PrmC_N"/>
    <property type="match status" value="1"/>
</dbReference>
<dbReference type="Proteomes" id="UP001642464">
    <property type="component" value="Unassembled WGS sequence"/>
</dbReference>
<name>A0ABP0LK43_9DINO</name>
<accession>A0ABP0LK43</accession>
<evidence type="ECO:0000256" key="4">
    <source>
        <dbReference type="ARBA" id="ARBA00022679"/>
    </source>
</evidence>
<dbReference type="PROSITE" id="PS00745">
    <property type="entry name" value="RF_PROK_I"/>
    <property type="match status" value="1"/>
</dbReference>
<evidence type="ECO:0000313" key="11">
    <source>
        <dbReference type="EMBL" id="CAK9042086.1"/>
    </source>
</evidence>
<keyword evidence="6" id="KW-0648">Protein biosynthesis</keyword>
<feature type="coiled-coil region" evidence="7">
    <location>
        <begin position="10"/>
        <end position="72"/>
    </location>
</feature>
<dbReference type="NCBIfam" id="TIGR00536">
    <property type="entry name" value="hemK_fam"/>
    <property type="match status" value="1"/>
</dbReference>
<comment type="caution">
    <text evidence="10">The sequence shown here is derived from an EMBL/GenBank/DDBJ whole genome shotgun (WGS) entry which is preliminary data.</text>
</comment>
<dbReference type="Pfam" id="PF13763">
    <property type="entry name" value="DUF4167"/>
    <property type="match status" value="1"/>
</dbReference>
<dbReference type="Gene3D" id="6.10.140.1950">
    <property type="match status" value="1"/>
</dbReference>
<feature type="domain" description="Prokaryotic-type class I peptide chain release factors" evidence="9">
    <location>
        <begin position="204"/>
        <end position="220"/>
    </location>
</feature>
<dbReference type="HAMAP" id="MF_00093">
    <property type="entry name" value="Rel_fac_1"/>
    <property type="match status" value="1"/>
</dbReference>
<feature type="compositionally biased region" description="Basic residues" evidence="8">
    <location>
        <begin position="717"/>
        <end position="727"/>
    </location>
</feature>
<evidence type="ECO:0000313" key="10">
    <source>
        <dbReference type="EMBL" id="CAK9039568.1"/>
    </source>
</evidence>
<dbReference type="SUPFAM" id="SSF53335">
    <property type="entry name" value="S-adenosyl-L-methionine-dependent methyltransferases"/>
    <property type="match status" value="1"/>
</dbReference>
<feature type="compositionally biased region" description="Basic and acidic residues" evidence="8">
    <location>
        <begin position="737"/>
        <end position="747"/>
    </location>
</feature>
<dbReference type="InterPro" id="IPR040758">
    <property type="entry name" value="PrmC_N"/>
</dbReference>
<dbReference type="InterPro" id="IPR025430">
    <property type="entry name" value="DUF4167"/>
</dbReference>
<dbReference type="PROSITE" id="PS00092">
    <property type="entry name" value="N6_MTASE"/>
    <property type="match status" value="1"/>
</dbReference>
<protein>
    <submittedName>
        <fullName evidence="10">Peptide chain release factor 1 (RF-1)</fullName>
    </submittedName>
</protein>
<keyword evidence="7" id="KW-0175">Coiled coil</keyword>
<evidence type="ECO:0000256" key="6">
    <source>
        <dbReference type="ARBA" id="ARBA00022917"/>
    </source>
</evidence>
<organism evidence="10 12">
    <name type="scientific">Durusdinium trenchii</name>
    <dbReference type="NCBI Taxonomy" id="1381693"/>
    <lineage>
        <taxon>Eukaryota</taxon>
        <taxon>Sar</taxon>
        <taxon>Alveolata</taxon>
        <taxon>Dinophyceae</taxon>
        <taxon>Suessiales</taxon>
        <taxon>Symbiodiniaceae</taxon>
        <taxon>Durusdinium</taxon>
    </lineage>
</organism>
<keyword evidence="3" id="KW-0489">Methyltransferase</keyword>
<dbReference type="InterPro" id="IPR050057">
    <property type="entry name" value="Prokaryotic/Mito_RF"/>
</dbReference>
<feature type="compositionally biased region" description="Basic and acidic residues" evidence="8">
    <location>
        <begin position="661"/>
        <end position="675"/>
    </location>
</feature>
<evidence type="ECO:0000256" key="2">
    <source>
        <dbReference type="ARBA" id="ARBA00022481"/>
    </source>
</evidence>
<dbReference type="EMBL" id="CAXAMM010017779">
    <property type="protein sequence ID" value="CAK9042086.1"/>
    <property type="molecule type" value="Genomic_DNA"/>
</dbReference>
<feature type="region of interest" description="Disordered" evidence="8">
    <location>
        <begin position="569"/>
        <end position="589"/>
    </location>
</feature>
<dbReference type="NCBIfam" id="TIGR00019">
    <property type="entry name" value="prfA"/>
    <property type="match status" value="1"/>
</dbReference>
<dbReference type="Pfam" id="PF00472">
    <property type="entry name" value="RF-1"/>
    <property type="match status" value="1"/>
</dbReference>
<dbReference type="SMART" id="SM00937">
    <property type="entry name" value="PCRF"/>
    <property type="match status" value="1"/>
</dbReference>
<dbReference type="Gene3D" id="3.30.70.1660">
    <property type="match status" value="1"/>
</dbReference>
<keyword evidence="4" id="KW-0808">Transferase</keyword>
<dbReference type="CDD" id="cd02440">
    <property type="entry name" value="AdoMet_MTases"/>
    <property type="match status" value="1"/>
</dbReference>
<dbReference type="Pfam" id="PF03462">
    <property type="entry name" value="PCRF"/>
    <property type="match status" value="1"/>
</dbReference>
<dbReference type="SUPFAM" id="SSF75620">
    <property type="entry name" value="Release factor"/>
    <property type="match status" value="1"/>
</dbReference>
<dbReference type="InterPro" id="IPR004556">
    <property type="entry name" value="HemK-like"/>
</dbReference>
<evidence type="ECO:0000256" key="5">
    <source>
        <dbReference type="ARBA" id="ARBA00022691"/>
    </source>
</evidence>
<dbReference type="InterPro" id="IPR029063">
    <property type="entry name" value="SAM-dependent_MTases_sf"/>
</dbReference>
<evidence type="ECO:0000256" key="3">
    <source>
        <dbReference type="ARBA" id="ARBA00022603"/>
    </source>
</evidence>
<keyword evidence="12" id="KW-1185">Reference proteome</keyword>
<reference evidence="10 12" key="1">
    <citation type="submission" date="2024-02" db="EMBL/GenBank/DDBJ databases">
        <authorList>
            <person name="Chen Y."/>
            <person name="Shah S."/>
            <person name="Dougan E. K."/>
            <person name="Thang M."/>
            <person name="Chan C."/>
        </authorList>
    </citation>
    <scope>NUCLEOTIDE SEQUENCE [LARGE SCALE GENOMIC DNA]</scope>
</reference>
<evidence type="ECO:0000313" key="12">
    <source>
        <dbReference type="Proteomes" id="UP001642464"/>
    </source>
</evidence>
<evidence type="ECO:0000256" key="8">
    <source>
        <dbReference type="SAM" id="MobiDB-lite"/>
    </source>
</evidence>